<sequence length="75" mass="8447">MCHPKGQEVKYRIAAKVTPRKTVSKARHTLDVNLAVAPMVRNLLSDIDETGEMVKSITENIADEMAKRWHSMAQV</sequence>
<gene>
    <name evidence="1" type="ORF">EB796_003484</name>
</gene>
<reference evidence="1" key="1">
    <citation type="submission" date="2020-06" db="EMBL/GenBank/DDBJ databases">
        <title>Draft genome of Bugula neritina, a colonial animal packing powerful symbionts and potential medicines.</title>
        <authorList>
            <person name="Rayko M."/>
        </authorList>
    </citation>
    <scope>NUCLEOTIDE SEQUENCE [LARGE SCALE GENOMIC DNA]</scope>
    <source>
        <strain evidence="1">Kwan_BN1</strain>
    </source>
</reference>
<proteinExistence type="predicted"/>
<evidence type="ECO:0000313" key="1">
    <source>
        <dbReference type="EMBL" id="KAF6038213.1"/>
    </source>
</evidence>
<dbReference type="Proteomes" id="UP000593567">
    <property type="component" value="Unassembled WGS sequence"/>
</dbReference>
<protein>
    <submittedName>
        <fullName evidence="1">Uncharacterized protein</fullName>
    </submittedName>
</protein>
<name>A0A7J7KJ05_BUGNE</name>
<keyword evidence="2" id="KW-1185">Reference proteome</keyword>
<accession>A0A7J7KJ05</accession>
<organism evidence="1 2">
    <name type="scientific">Bugula neritina</name>
    <name type="common">Brown bryozoan</name>
    <name type="synonym">Sertularia neritina</name>
    <dbReference type="NCBI Taxonomy" id="10212"/>
    <lineage>
        <taxon>Eukaryota</taxon>
        <taxon>Metazoa</taxon>
        <taxon>Spiralia</taxon>
        <taxon>Lophotrochozoa</taxon>
        <taxon>Bryozoa</taxon>
        <taxon>Gymnolaemata</taxon>
        <taxon>Cheilostomatida</taxon>
        <taxon>Flustrina</taxon>
        <taxon>Buguloidea</taxon>
        <taxon>Bugulidae</taxon>
        <taxon>Bugula</taxon>
    </lineage>
</organism>
<comment type="caution">
    <text evidence="1">The sequence shown here is derived from an EMBL/GenBank/DDBJ whole genome shotgun (WGS) entry which is preliminary data.</text>
</comment>
<evidence type="ECO:0000313" key="2">
    <source>
        <dbReference type="Proteomes" id="UP000593567"/>
    </source>
</evidence>
<dbReference type="AlphaFoldDB" id="A0A7J7KJ05"/>
<dbReference type="EMBL" id="VXIV02000448">
    <property type="protein sequence ID" value="KAF6038213.1"/>
    <property type="molecule type" value="Genomic_DNA"/>
</dbReference>